<dbReference type="EMBL" id="LAZR01056501">
    <property type="protein sequence ID" value="KKK74056.1"/>
    <property type="molecule type" value="Genomic_DNA"/>
</dbReference>
<sequence>IKGLKLVARTLKVVEDKASASKTGGIFIQLSQAGAAFTVFSLSDSRTGTASAVAILVGPALLSKALTTPAVARWLSIGMRSKLGSEASIKNTALFSAWLLKEGGTEQKFEAPDIED</sequence>
<proteinExistence type="predicted"/>
<gene>
    <name evidence="1" type="ORF">LCGC14_2887630</name>
</gene>
<evidence type="ECO:0000313" key="1">
    <source>
        <dbReference type="EMBL" id="KKK74056.1"/>
    </source>
</evidence>
<protein>
    <submittedName>
        <fullName evidence="1">Uncharacterized protein</fullName>
    </submittedName>
</protein>
<reference evidence="1" key="1">
    <citation type="journal article" date="2015" name="Nature">
        <title>Complex archaea that bridge the gap between prokaryotes and eukaryotes.</title>
        <authorList>
            <person name="Spang A."/>
            <person name="Saw J.H."/>
            <person name="Jorgensen S.L."/>
            <person name="Zaremba-Niedzwiedzka K."/>
            <person name="Martijn J."/>
            <person name="Lind A.E."/>
            <person name="van Eijk R."/>
            <person name="Schleper C."/>
            <person name="Guy L."/>
            <person name="Ettema T.J."/>
        </authorList>
    </citation>
    <scope>NUCLEOTIDE SEQUENCE</scope>
</reference>
<comment type="caution">
    <text evidence="1">The sequence shown here is derived from an EMBL/GenBank/DDBJ whole genome shotgun (WGS) entry which is preliminary data.</text>
</comment>
<organism evidence="1">
    <name type="scientific">marine sediment metagenome</name>
    <dbReference type="NCBI Taxonomy" id="412755"/>
    <lineage>
        <taxon>unclassified sequences</taxon>
        <taxon>metagenomes</taxon>
        <taxon>ecological metagenomes</taxon>
    </lineage>
</organism>
<feature type="non-terminal residue" evidence="1">
    <location>
        <position position="1"/>
    </location>
</feature>
<name>A0A0F9APB8_9ZZZZ</name>
<accession>A0A0F9APB8</accession>
<dbReference type="AlphaFoldDB" id="A0A0F9APB8"/>